<feature type="region of interest" description="Disordered" evidence="1">
    <location>
        <begin position="34"/>
        <end position="55"/>
    </location>
</feature>
<keyword evidence="3" id="KW-1185">Reference proteome</keyword>
<sequence>MLTRDAIVQLMWPSEVVGNRRSYCFRNITGQKKTGQEDGDTYQYPNIDSNSSHAKAMDPLPTIRQICRQKSYKKSLENISRVSRSFLSGIFPTQQAYCRIKSRKELLITSTLSDLKAKSNKGITVFHGHCHKFLLLNAQKHAIQCKWPEKQSNRREEDVSQILASCSRFYC</sequence>
<dbReference type="Proteomes" id="UP001189624">
    <property type="component" value="Chromosome 5"/>
</dbReference>
<dbReference type="AlphaFoldDB" id="A0AA86VDP9"/>
<proteinExistence type="predicted"/>
<accession>A0AA86VDP9</accession>
<evidence type="ECO:0000256" key="1">
    <source>
        <dbReference type="SAM" id="MobiDB-lite"/>
    </source>
</evidence>
<dbReference type="EMBL" id="OY731402">
    <property type="protein sequence ID" value="CAJ1955866.1"/>
    <property type="molecule type" value="Genomic_DNA"/>
</dbReference>
<reference evidence="2" key="1">
    <citation type="submission" date="2023-10" db="EMBL/GenBank/DDBJ databases">
        <authorList>
            <person name="Domelevo Entfellner J.-B."/>
        </authorList>
    </citation>
    <scope>NUCLEOTIDE SEQUENCE</scope>
</reference>
<organism evidence="2 3">
    <name type="scientific">Sphenostylis stenocarpa</name>
    <dbReference type="NCBI Taxonomy" id="92480"/>
    <lineage>
        <taxon>Eukaryota</taxon>
        <taxon>Viridiplantae</taxon>
        <taxon>Streptophyta</taxon>
        <taxon>Embryophyta</taxon>
        <taxon>Tracheophyta</taxon>
        <taxon>Spermatophyta</taxon>
        <taxon>Magnoliopsida</taxon>
        <taxon>eudicotyledons</taxon>
        <taxon>Gunneridae</taxon>
        <taxon>Pentapetalae</taxon>
        <taxon>rosids</taxon>
        <taxon>fabids</taxon>
        <taxon>Fabales</taxon>
        <taxon>Fabaceae</taxon>
        <taxon>Papilionoideae</taxon>
        <taxon>50 kb inversion clade</taxon>
        <taxon>NPAAA clade</taxon>
        <taxon>indigoferoid/millettioid clade</taxon>
        <taxon>Phaseoleae</taxon>
        <taxon>Sphenostylis</taxon>
    </lineage>
</organism>
<feature type="compositionally biased region" description="Polar residues" evidence="1">
    <location>
        <begin position="43"/>
        <end position="53"/>
    </location>
</feature>
<name>A0AA86VDP9_9FABA</name>
<dbReference type="Gramene" id="rna-AYBTSS11_LOCUS16357">
    <property type="protein sequence ID" value="CAJ1955866.1"/>
    <property type="gene ID" value="gene-AYBTSS11_LOCUS16357"/>
</dbReference>
<evidence type="ECO:0000313" key="3">
    <source>
        <dbReference type="Proteomes" id="UP001189624"/>
    </source>
</evidence>
<protein>
    <submittedName>
        <fullName evidence="2">Uncharacterized protein</fullName>
    </submittedName>
</protein>
<evidence type="ECO:0000313" key="2">
    <source>
        <dbReference type="EMBL" id="CAJ1955866.1"/>
    </source>
</evidence>
<gene>
    <name evidence="2" type="ORF">AYBTSS11_LOCUS16357</name>
</gene>